<dbReference type="PANTHER" id="PTHR31704">
    <property type="entry name" value="MYB/SANT-LIKE DNA-BINDING DOMAIN PROTEIN-RELATED"/>
    <property type="match status" value="1"/>
</dbReference>
<accession>A0A5N5HGB3</accession>
<reference evidence="1 2" key="1">
    <citation type="submission" date="2019-09" db="EMBL/GenBank/DDBJ databases">
        <authorList>
            <person name="Ou C."/>
        </authorList>
    </citation>
    <scope>NUCLEOTIDE SEQUENCE [LARGE SCALE GENOMIC DNA]</scope>
    <source>
        <strain evidence="1">S2</strain>
        <tissue evidence="1">Leaf</tissue>
    </source>
</reference>
<organism evidence="1 2">
    <name type="scientific">Pyrus ussuriensis x Pyrus communis</name>
    <dbReference type="NCBI Taxonomy" id="2448454"/>
    <lineage>
        <taxon>Eukaryota</taxon>
        <taxon>Viridiplantae</taxon>
        <taxon>Streptophyta</taxon>
        <taxon>Embryophyta</taxon>
        <taxon>Tracheophyta</taxon>
        <taxon>Spermatophyta</taxon>
        <taxon>Magnoliopsida</taxon>
        <taxon>eudicotyledons</taxon>
        <taxon>Gunneridae</taxon>
        <taxon>Pentapetalae</taxon>
        <taxon>rosids</taxon>
        <taxon>fabids</taxon>
        <taxon>Rosales</taxon>
        <taxon>Rosaceae</taxon>
        <taxon>Amygdaloideae</taxon>
        <taxon>Maleae</taxon>
        <taxon>Pyrus</taxon>
    </lineage>
</organism>
<reference evidence="1 2" key="3">
    <citation type="submission" date="2019-11" db="EMBL/GenBank/DDBJ databases">
        <title>A de novo genome assembly of a pear dwarfing rootstock.</title>
        <authorList>
            <person name="Wang F."/>
            <person name="Wang J."/>
            <person name="Li S."/>
            <person name="Zhang Y."/>
            <person name="Fang M."/>
            <person name="Ma L."/>
            <person name="Zhao Y."/>
            <person name="Jiang S."/>
        </authorList>
    </citation>
    <scope>NUCLEOTIDE SEQUENCE [LARGE SCALE GENOMIC DNA]</scope>
    <source>
        <strain evidence="1">S2</strain>
        <tissue evidence="1">Leaf</tissue>
    </source>
</reference>
<evidence type="ECO:0008006" key="3">
    <source>
        <dbReference type="Google" id="ProtNLM"/>
    </source>
</evidence>
<name>A0A5N5HGB3_9ROSA</name>
<reference evidence="2" key="2">
    <citation type="submission" date="2019-10" db="EMBL/GenBank/DDBJ databases">
        <title>A de novo genome assembly of a pear dwarfing rootstock.</title>
        <authorList>
            <person name="Wang F."/>
            <person name="Wang J."/>
            <person name="Li S."/>
            <person name="Zhang Y."/>
            <person name="Fang M."/>
            <person name="Ma L."/>
            <person name="Zhao Y."/>
            <person name="Jiang S."/>
        </authorList>
    </citation>
    <scope>NUCLEOTIDE SEQUENCE [LARGE SCALE GENOMIC DNA]</scope>
</reference>
<dbReference type="AlphaFoldDB" id="A0A5N5HGB3"/>
<dbReference type="OrthoDB" id="1676438at2759"/>
<protein>
    <recommendedName>
        <fullName evidence="3">Myb/SANT-like domain-containing protein</fullName>
    </recommendedName>
</protein>
<dbReference type="Proteomes" id="UP000327157">
    <property type="component" value="Chromosome 2"/>
</dbReference>
<dbReference type="EMBL" id="SMOL01000157">
    <property type="protein sequence ID" value="KAB2626905.1"/>
    <property type="molecule type" value="Genomic_DNA"/>
</dbReference>
<gene>
    <name evidence="1" type="ORF">D8674_020523</name>
</gene>
<keyword evidence="2" id="KW-1185">Reference proteome</keyword>
<dbReference type="PANTHER" id="PTHR31704:SF37">
    <property type="entry name" value="HEAT SHOCK PROTEIN"/>
    <property type="match status" value="1"/>
</dbReference>
<evidence type="ECO:0000313" key="1">
    <source>
        <dbReference type="EMBL" id="KAB2626905.1"/>
    </source>
</evidence>
<evidence type="ECO:0000313" key="2">
    <source>
        <dbReference type="Proteomes" id="UP000327157"/>
    </source>
</evidence>
<comment type="caution">
    <text evidence="1">The sequence shown here is derived from an EMBL/GenBank/DDBJ whole genome shotgun (WGS) entry which is preliminary data.</text>
</comment>
<sequence length="100" mass="11030">MAKKGASSSNPSATWNAHNISIFCDICIKEVEAGNPLIGKETGLGWNSSNGTFDASEEWWNNKLQINKEYGKLQKNGISPKMEDKLDRMFSNIVATGEHV</sequence>
<proteinExistence type="predicted"/>